<organism evidence="1">
    <name type="scientific">marine sediment metagenome</name>
    <dbReference type="NCBI Taxonomy" id="412755"/>
    <lineage>
        <taxon>unclassified sequences</taxon>
        <taxon>metagenomes</taxon>
        <taxon>ecological metagenomes</taxon>
    </lineage>
</organism>
<proteinExistence type="predicted"/>
<sequence length="129" mass="15186">MVQRITKKSEDSFELNRRRQFEKRMRPVADKLYWKIIPGIKDIKRGYRLRMALPLYVGLGPLDRVLGIDVIFTLNNGMRLTCQEKFNSSVFTHLKDVTVEYYNKPILGIPGDWFTLMAQLYFFGFASKD</sequence>
<accession>X1SFM9</accession>
<protein>
    <submittedName>
        <fullName evidence="1">Uncharacterized protein</fullName>
    </submittedName>
</protein>
<name>X1SFM9_9ZZZZ</name>
<feature type="non-terminal residue" evidence="1">
    <location>
        <position position="129"/>
    </location>
</feature>
<dbReference type="AlphaFoldDB" id="X1SFM9"/>
<comment type="caution">
    <text evidence="1">The sequence shown here is derived from an EMBL/GenBank/DDBJ whole genome shotgun (WGS) entry which is preliminary data.</text>
</comment>
<evidence type="ECO:0000313" key="1">
    <source>
        <dbReference type="EMBL" id="GAI66569.1"/>
    </source>
</evidence>
<gene>
    <name evidence="1" type="ORF">S12H4_08694</name>
</gene>
<reference evidence="1" key="1">
    <citation type="journal article" date="2014" name="Front. Microbiol.">
        <title>High frequency of phylogenetically diverse reductive dehalogenase-homologous genes in deep subseafloor sedimentary metagenomes.</title>
        <authorList>
            <person name="Kawai M."/>
            <person name="Futagami T."/>
            <person name="Toyoda A."/>
            <person name="Takaki Y."/>
            <person name="Nishi S."/>
            <person name="Hori S."/>
            <person name="Arai W."/>
            <person name="Tsubouchi T."/>
            <person name="Morono Y."/>
            <person name="Uchiyama I."/>
            <person name="Ito T."/>
            <person name="Fujiyama A."/>
            <person name="Inagaki F."/>
            <person name="Takami H."/>
        </authorList>
    </citation>
    <scope>NUCLEOTIDE SEQUENCE</scope>
    <source>
        <strain evidence="1">Expedition CK06-06</strain>
    </source>
</reference>
<dbReference type="EMBL" id="BARW01003395">
    <property type="protein sequence ID" value="GAI66569.1"/>
    <property type="molecule type" value="Genomic_DNA"/>
</dbReference>